<dbReference type="Pfam" id="PF04519">
    <property type="entry name" value="Bactofilin"/>
    <property type="match status" value="1"/>
</dbReference>
<dbReference type="OrthoDB" id="1730007at2"/>
<reference evidence="2" key="1">
    <citation type="submission" date="2016-10" db="EMBL/GenBank/DDBJ databases">
        <authorList>
            <person name="Varghese N."/>
            <person name="Submissions S."/>
        </authorList>
    </citation>
    <scope>NUCLEOTIDE SEQUENCE [LARGE SCALE GENOMIC DNA]</scope>
    <source>
        <strain evidence="2">CGMCC 1.3566</strain>
    </source>
</reference>
<dbReference type="STRING" id="237682.SAMN05421676_10289"/>
<dbReference type="EMBL" id="FOHJ01000002">
    <property type="protein sequence ID" value="SES91061.1"/>
    <property type="molecule type" value="Genomic_DNA"/>
</dbReference>
<organism evidence="1 2">
    <name type="scientific">Salinibacillus kushneri</name>
    <dbReference type="NCBI Taxonomy" id="237682"/>
    <lineage>
        <taxon>Bacteria</taxon>
        <taxon>Bacillati</taxon>
        <taxon>Bacillota</taxon>
        <taxon>Bacilli</taxon>
        <taxon>Bacillales</taxon>
        <taxon>Bacillaceae</taxon>
        <taxon>Salinibacillus</taxon>
    </lineage>
</organism>
<gene>
    <name evidence="1" type="ORF">SAMN05421676_10289</name>
</gene>
<dbReference type="AlphaFoldDB" id="A0A1I0AA48"/>
<protein>
    <submittedName>
        <fullName evidence="1">Polymer-forming protein</fullName>
    </submittedName>
</protein>
<dbReference type="InterPro" id="IPR007607">
    <property type="entry name" value="BacA/B"/>
</dbReference>
<name>A0A1I0AA48_9BACI</name>
<dbReference type="Proteomes" id="UP000199095">
    <property type="component" value="Unassembled WGS sequence"/>
</dbReference>
<proteinExistence type="predicted"/>
<evidence type="ECO:0000313" key="1">
    <source>
        <dbReference type="EMBL" id="SES91061.1"/>
    </source>
</evidence>
<evidence type="ECO:0000313" key="2">
    <source>
        <dbReference type="Proteomes" id="UP000199095"/>
    </source>
</evidence>
<sequence>MMTRETKGDLVLSGNSETRGGSFIKVAINGNGTINGDVECKDFECNGSAKIDGDITSQYTVINGSTNIQGNFSSDEINIHGDSTIEGNTLFRSMEIKGHTRLKQFLKGDDIFLEGILKIAGDCEVEKAEFNGAFTIDGLLNADQVAITLHGKSSVKEIGGEMITVKRNRYPILHLDKLIKTLSKELHANLIEGDVVKLEYTKAKVVRGNTVEIGPGCEVEYIEYSSNLQVSEKAVVDKYKKL</sequence>
<keyword evidence="2" id="KW-1185">Reference proteome</keyword>
<accession>A0A1I0AA48</accession>